<sequence>MAARFPFLDFPAPVRKTIYAHLLAPHPDENETVVNYSLKWNWLENPSNTTFGGALQIDLCRCPRQKPRTTNIKTKDHMYTRYKCHGPEVKFKSGREDLWVPSQAYANSGQINFLRPARDEELGRRPSGNILSTSKTVYEEALPILYRGRNFLFATGPCPRGRYQAYAAQRFFAGLSVFARMHITGFSLSVLPHEEDCQIGDVARAYGDLAEWVRHNLSSFQMLGLKLWHPRLASTVQVFGDLLQKNGVKIELDRGQDEGWVEEVEDAECFRATLSTEGREGDHSGEVSSWVEGPDEMISEENQKVDVSRPSVVWRSKGKVSARESFDESVNEDEDWSDTLLSPASSKKGGDADN</sequence>
<name>A0A9P6G9P7_9PLEO</name>
<proteinExistence type="predicted"/>
<dbReference type="Proteomes" id="UP000756921">
    <property type="component" value="Unassembled WGS sequence"/>
</dbReference>
<evidence type="ECO:0000256" key="1">
    <source>
        <dbReference type="SAM" id="MobiDB-lite"/>
    </source>
</evidence>
<evidence type="ECO:0000313" key="2">
    <source>
        <dbReference type="EMBL" id="KAF9731399.1"/>
    </source>
</evidence>
<dbReference type="EMBL" id="WJXW01000012">
    <property type="protein sequence ID" value="KAF9731399.1"/>
    <property type="molecule type" value="Genomic_DNA"/>
</dbReference>
<feature type="region of interest" description="Disordered" evidence="1">
    <location>
        <begin position="293"/>
        <end position="354"/>
    </location>
</feature>
<feature type="compositionally biased region" description="Acidic residues" evidence="1">
    <location>
        <begin position="327"/>
        <end position="337"/>
    </location>
</feature>
<dbReference type="OrthoDB" id="3750348at2759"/>
<evidence type="ECO:0000313" key="3">
    <source>
        <dbReference type="Proteomes" id="UP000756921"/>
    </source>
</evidence>
<comment type="caution">
    <text evidence="2">The sequence shown here is derived from an EMBL/GenBank/DDBJ whole genome shotgun (WGS) entry which is preliminary data.</text>
</comment>
<organism evidence="2 3">
    <name type="scientific">Paraphaeosphaeria minitans</name>
    <dbReference type="NCBI Taxonomy" id="565426"/>
    <lineage>
        <taxon>Eukaryota</taxon>
        <taxon>Fungi</taxon>
        <taxon>Dikarya</taxon>
        <taxon>Ascomycota</taxon>
        <taxon>Pezizomycotina</taxon>
        <taxon>Dothideomycetes</taxon>
        <taxon>Pleosporomycetidae</taxon>
        <taxon>Pleosporales</taxon>
        <taxon>Massarineae</taxon>
        <taxon>Didymosphaeriaceae</taxon>
        <taxon>Paraphaeosphaeria</taxon>
    </lineage>
</organism>
<protein>
    <submittedName>
        <fullName evidence="2">Uncharacterized protein</fullName>
    </submittedName>
</protein>
<dbReference type="AlphaFoldDB" id="A0A9P6G9P7"/>
<accession>A0A9P6G9P7</accession>
<reference evidence="2" key="1">
    <citation type="journal article" date="2020" name="Mol. Plant Microbe Interact.">
        <title>Genome Sequence of the Biocontrol Agent Coniothyrium minitans strain Conio (IMI 134523).</title>
        <authorList>
            <person name="Patel D."/>
            <person name="Shittu T.A."/>
            <person name="Baroncelli R."/>
            <person name="Muthumeenakshi S."/>
            <person name="Osborne T.H."/>
            <person name="Janganan T.K."/>
            <person name="Sreenivasaprasad S."/>
        </authorList>
    </citation>
    <scope>NUCLEOTIDE SEQUENCE</scope>
    <source>
        <strain evidence="2">Conio</strain>
    </source>
</reference>
<keyword evidence="3" id="KW-1185">Reference proteome</keyword>
<gene>
    <name evidence="2" type="ORF">PMIN01_10416</name>
</gene>